<evidence type="ECO:0008006" key="3">
    <source>
        <dbReference type="Google" id="ProtNLM"/>
    </source>
</evidence>
<accession>A0ABN0BG26</accession>
<organism evidence="1 2">
    <name type="scientific">Bacteroides fragilis 3_1_12</name>
    <dbReference type="NCBI Taxonomy" id="457424"/>
    <lineage>
        <taxon>Bacteria</taxon>
        <taxon>Pseudomonadati</taxon>
        <taxon>Bacteroidota</taxon>
        <taxon>Bacteroidia</taxon>
        <taxon>Bacteroidales</taxon>
        <taxon>Bacteroidaceae</taxon>
        <taxon>Bacteroides</taxon>
    </lineage>
</organism>
<name>A0ABN0BG26_BACFG</name>
<reference evidence="1 2" key="1">
    <citation type="submission" date="2008-12" db="EMBL/GenBank/DDBJ databases">
        <title>Annotation of Bacteroides fragilis strain 3_1_12.</title>
        <authorList>
            <consortium name="The Broad Institute Genome Sequencing Platform"/>
            <person name="Ward D."/>
            <person name="Young S.K."/>
            <person name="Kodira C.D."/>
            <person name="Zeng Q."/>
            <person name="Koehrsen M."/>
            <person name="Alvarado L."/>
            <person name="Berlin A."/>
            <person name="Borenstein D."/>
            <person name="Chen Z."/>
            <person name="Engels R."/>
            <person name="Freedman E."/>
            <person name="Gellesch M."/>
            <person name="Goldberg J."/>
            <person name="Griggs A."/>
            <person name="Gujja S."/>
            <person name="Heiman D."/>
            <person name="Hepburn T."/>
            <person name="Howarth C."/>
            <person name="Jen D."/>
            <person name="Larson L."/>
            <person name="Lewis B."/>
            <person name="Mehta T."/>
            <person name="Park D."/>
            <person name="Pearson M."/>
            <person name="Roberts A."/>
            <person name="Saif S."/>
            <person name="Shea T."/>
            <person name="Shenoy N."/>
            <person name="Sisk P."/>
            <person name="Stolte C."/>
            <person name="Sykes S."/>
            <person name="Walk T."/>
            <person name="White J."/>
            <person name="Yandava C."/>
            <person name="Allen-Vercoe E."/>
            <person name="Strauss J."/>
            <person name="Ambrose C."/>
            <person name="Lander E."/>
            <person name="Nusbaum C."/>
            <person name="Galagan J."/>
            <person name="Birren B."/>
        </authorList>
    </citation>
    <scope>NUCLEOTIDE SEQUENCE [LARGE SCALE GENOMIC DNA]</scope>
    <source>
        <strain evidence="1 2">3_1_12</strain>
    </source>
</reference>
<dbReference type="Proteomes" id="UP000005101">
    <property type="component" value="Unassembled WGS sequence"/>
</dbReference>
<gene>
    <name evidence="1" type="ORF">BFAG_00448</name>
</gene>
<evidence type="ECO:0000313" key="2">
    <source>
        <dbReference type="Proteomes" id="UP000005101"/>
    </source>
</evidence>
<protein>
    <recommendedName>
        <fullName evidence="3">Transmembrane protein</fullName>
    </recommendedName>
</protein>
<keyword evidence="2" id="KW-1185">Reference proteome</keyword>
<dbReference type="EMBL" id="EQ973213">
    <property type="protein sequence ID" value="EFR51754.1"/>
    <property type="molecule type" value="Genomic_DNA"/>
</dbReference>
<proteinExistence type="predicted"/>
<sequence>MTSEQFVIESRQVRNGLIPSMVKEIIVCSYLLFIHIPVNALANLSFS</sequence>
<evidence type="ECO:0000313" key="1">
    <source>
        <dbReference type="EMBL" id="EFR51754.1"/>
    </source>
</evidence>